<dbReference type="Gene3D" id="1.10.10.2840">
    <property type="entry name" value="PucR C-terminal helix-turn-helix domain"/>
    <property type="match status" value="1"/>
</dbReference>
<proteinExistence type="predicted"/>
<accession>A0A4R7VYY8</accession>
<feature type="domain" description="Purine catabolism PurC-like" evidence="1">
    <location>
        <begin position="7"/>
        <end position="129"/>
    </location>
</feature>
<dbReference type="InterPro" id="IPR012914">
    <property type="entry name" value="PucR_dom"/>
</dbReference>
<dbReference type="PANTHER" id="PTHR33744">
    <property type="entry name" value="CARBOHYDRATE DIACID REGULATOR"/>
    <property type="match status" value="1"/>
</dbReference>
<dbReference type="RefSeq" id="WP_133902384.1">
    <property type="nucleotide sequence ID" value="NZ_SOCP01000003.1"/>
</dbReference>
<name>A0A4R7VYY8_9PSEU</name>
<dbReference type="OrthoDB" id="2973014at2"/>
<dbReference type="AlphaFoldDB" id="A0A4R7VYY8"/>
<dbReference type="Proteomes" id="UP000294927">
    <property type="component" value="Unassembled WGS sequence"/>
</dbReference>
<evidence type="ECO:0000313" key="3">
    <source>
        <dbReference type="EMBL" id="TDV55304.1"/>
    </source>
</evidence>
<evidence type="ECO:0000313" key="4">
    <source>
        <dbReference type="Proteomes" id="UP000294927"/>
    </source>
</evidence>
<evidence type="ECO:0000259" key="2">
    <source>
        <dbReference type="Pfam" id="PF13556"/>
    </source>
</evidence>
<dbReference type="InterPro" id="IPR042070">
    <property type="entry name" value="PucR_C-HTH_sf"/>
</dbReference>
<dbReference type="Pfam" id="PF07905">
    <property type="entry name" value="PucR"/>
    <property type="match status" value="1"/>
</dbReference>
<comment type="caution">
    <text evidence="3">The sequence shown here is derived from an EMBL/GenBank/DDBJ whole genome shotgun (WGS) entry which is preliminary data.</text>
</comment>
<dbReference type="Pfam" id="PF13556">
    <property type="entry name" value="HTH_30"/>
    <property type="match status" value="1"/>
</dbReference>
<gene>
    <name evidence="3" type="ORF">CLV71_103545</name>
</gene>
<organism evidence="3 4">
    <name type="scientific">Actinophytocola oryzae</name>
    <dbReference type="NCBI Taxonomy" id="502181"/>
    <lineage>
        <taxon>Bacteria</taxon>
        <taxon>Bacillati</taxon>
        <taxon>Actinomycetota</taxon>
        <taxon>Actinomycetes</taxon>
        <taxon>Pseudonocardiales</taxon>
        <taxon>Pseudonocardiaceae</taxon>
    </lineage>
</organism>
<dbReference type="EMBL" id="SOCP01000003">
    <property type="protein sequence ID" value="TDV55304.1"/>
    <property type="molecule type" value="Genomic_DNA"/>
</dbReference>
<dbReference type="InterPro" id="IPR051448">
    <property type="entry name" value="CdaR-like_regulators"/>
</dbReference>
<protein>
    <submittedName>
        <fullName evidence="3">Purine catabolism regulator</fullName>
    </submittedName>
</protein>
<evidence type="ECO:0000259" key="1">
    <source>
        <dbReference type="Pfam" id="PF07905"/>
    </source>
</evidence>
<keyword evidence="4" id="KW-1185">Reference proteome</keyword>
<feature type="domain" description="PucR C-terminal helix-turn-helix" evidence="2">
    <location>
        <begin position="475"/>
        <end position="532"/>
    </location>
</feature>
<dbReference type="PANTHER" id="PTHR33744:SF1">
    <property type="entry name" value="DNA-BINDING TRANSCRIPTIONAL ACTIVATOR ADER"/>
    <property type="match status" value="1"/>
</dbReference>
<dbReference type="InterPro" id="IPR025736">
    <property type="entry name" value="PucR_C-HTH_dom"/>
</dbReference>
<sequence length="538" mass="57248">MYPTVADVLTLPVIRQGMATLVAGAGGLDRPVRWVHVAEIADIAPLLGGGELVLTTGIALPDDPGSLTRYVAELSSVGVVGVVVELVRHWHRELPAALTEAADAHDLPLITLSRETRFVAVTEAVVGLIVAAQVAELQAAERIHETFTALTVAGAEPAEVLREVARASELPVVLETLGHDVLAYDTAGTDPRELMADWATRSRAVTVDARTGYHAEAGWLVTVVGARGNDWGRLVLVCPSEPKHRQVVIAERAASALAVHRLVARDREGLERHAHRTLLTELLGSTTTAADVAARAGALGVPLQRRQLLGISVRPSTTTAVRPTMATQEVLRDLAEATALAARRARVAALVGVVDDISVRALLSLTPQADADAVLRRLSKEIHQAAANAPKALPVIVAVGTTVDAVSDVRRTMVEAAHVAKAALRTSNDRPYHRLDDVRLRGLLHLLADDDRVTAFAARELGPLLTRDAAHGSRLIDALRHFCDHGGNKSAAATAAHMSRTAYYQQLARVEQVLGVSLDDSDSVLSLHVALLVAEIND</sequence>
<reference evidence="3 4" key="1">
    <citation type="submission" date="2019-03" db="EMBL/GenBank/DDBJ databases">
        <title>Genomic Encyclopedia of Archaeal and Bacterial Type Strains, Phase II (KMG-II): from individual species to whole genera.</title>
        <authorList>
            <person name="Goeker M."/>
        </authorList>
    </citation>
    <scope>NUCLEOTIDE SEQUENCE [LARGE SCALE GENOMIC DNA]</scope>
    <source>
        <strain evidence="3 4">DSM 45499</strain>
    </source>
</reference>